<evidence type="ECO:0000313" key="2">
    <source>
        <dbReference type="Proteomes" id="UP000676996"/>
    </source>
</evidence>
<dbReference type="EMBL" id="JAGRQC010000001">
    <property type="protein sequence ID" value="MBR0551612.1"/>
    <property type="molecule type" value="Genomic_DNA"/>
</dbReference>
<protein>
    <submittedName>
        <fullName evidence="1">Chromosomal replication initiator DnaA</fullName>
    </submittedName>
</protein>
<accession>A0A8T4IBY9</accession>
<dbReference type="RefSeq" id="WP_284052881.1">
    <property type="nucleotide sequence ID" value="NZ_JAGRQC010000001.1"/>
</dbReference>
<dbReference type="SUPFAM" id="SSF52540">
    <property type="entry name" value="P-loop containing nucleoside triphosphate hydrolases"/>
    <property type="match status" value="1"/>
</dbReference>
<proteinExistence type="predicted"/>
<dbReference type="Gene3D" id="1.10.8.60">
    <property type="match status" value="1"/>
</dbReference>
<dbReference type="AlphaFoldDB" id="A0A8T4IBY9"/>
<name>A0A8T4IBY9_9SPHN</name>
<dbReference type="InterPro" id="IPR027417">
    <property type="entry name" value="P-loop_NTPase"/>
</dbReference>
<gene>
    <name evidence="1" type="ORF">J7S20_03725</name>
</gene>
<sequence>MRQAELPLGWPADASEDEFLIGEANARAVRMLEHRASWPVMAAIITGPRKSGRSLLARIFATRSGGTLVDDAQDYDETELFHAWNRAQAERKPLLMVADAVPPEWEVQLPDLRSRLAATPVLRIDPPDDALMAALLERLFERRHILARPDVVQWLARRIERSYVAVLRVVDAIEDGIEGRRGRKLTIPVAKEVLGGSPLLCEPIEDEER</sequence>
<dbReference type="Proteomes" id="UP000676996">
    <property type="component" value="Unassembled WGS sequence"/>
</dbReference>
<comment type="caution">
    <text evidence="1">The sequence shown here is derived from an EMBL/GenBank/DDBJ whole genome shotgun (WGS) entry which is preliminary data.</text>
</comment>
<dbReference type="Gene3D" id="3.40.50.300">
    <property type="entry name" value="P-loop containing nucleotide triphosphate hydrolases"/>
    <property type="match status" value="1"/>
</dbReference>
<keyword evidence="2" id="KW-1185">Reference proteome</keyword>
<reference evidence="1" key="1">
    <citation type="submission" date="2021-04" db="EMBL/GenBank/DDBJ databases">
        <title>Ouciella asimina sp. nov., isolated from the surface seawater in the hydrothermal field of Okinawa Trough.</title>
        <authorList>
            <person name="Shuang W."/>
        </authorList>
    </citation>
    <scope>NUCLEOTIDE SEQUENCE</scope>
    <source>
        <strain evidence="1">LXI357</strain>
    </source>
</reference>
<evidence type="ECO:0000313" key="1">
    <source>
        <dbReference type="EMBL" id="MBR0551612.1"/>
    </source>
</evidence>
<organism evidence="1 2">
    <name type="scientific">Stakelama marina</name>
    <dbReference type="NCBI Taxonomy" id="2826939"/>
    <lineage>
        <taxon>Bacteria</taxon>
        <taxon>Pseudomonadati</taxon>
        <taxon>Pseudomonadota</taxon>
        <taxon>Alphaproteobacteria</taxon>
        <taxon>Sphingomonadales</taxon>
        <taxon>Sphingomonadaceae</taxon>
        <taxon>Stakelama</taxon>
    </lineage>
</organism>